<reference evidence="3" key="1">
    <citation type="submission" date="2023-03" db="EMBL/GenBank/DDBJ databases">
        <authorList>
            <person name="Julca I."/>
        </authorList>
    </citation>
    <scope>NUCLEOTIDE SEQUENCE</scope>
</reference>
<proteinExistence type="predicted"/>
<protein>
    <submittedName>
        <fullName evidence="3">OLC1v1022338C1</fullName>
    </submittedName>
</protein>
<name>A0AAV1BYZ0_OLDCO</name>
<dbReference type="Pfam" id="PF25372">
    <property type="entry name" value="DUF7885"/>
    <property type="match status" value="1"/>
</dbReference>
<dbReference type="Pfam" id="PF00646">
    <property type="entry name" value="F-box"/>
    <property type="match status" value="1"/>
</dbReference>
<dbReference type="InterPro" id="IPR001810">
    <property type="entry name" value="F-box_dom"/>
</dbReference>
<dbReference type="InterPro" id="IPR032675">
    <property type="entry name" value="LRR_dom_sf"/>
</dbReference>
<feature type="region of interest" description="Disordered" evidence="1">
    <location>
        <begin position="628"/>
        <end position="647"/>
    </location>
</feature>
<dbReference type="Proteomes" id="UP001161247">
    <property type="component" value="Chromosome 1"/>
</dbReference>
<organism evidence="3 4">
    <name type="scientific">Oldenlandia corymbosa var. corymbosa</name>
    <dbReference type="NCBI Taxonomy" id="529605"/>
    <lineage>
        <taxon>Eukaryota</taxon>
        <taxon>Viridiplantae</taxon>
        <taxon>Streptophyta</taxon>
        <taxon>Embryophyta</taxon>
        <taxon>Tracheophyta</taxon>
        <taxon>Spermatophyta</taxon>
        <taxon>Magnoliopsida</taxon>
        <taxon>eudicotyledons</taxon>
        <taxon>Gunneridae</taxon>
        <taxon>Pentapetalae</taxon>
        <taxon>asterids</taxon>
        <taxon>lamiids</taxon>
        <taxon>Gentianales</taxon>
        <taxon>Rubiaceae</taxon>
        <taxon>Rubioideae</taxon>
        <taxon>Spermacoceae</taxon>
        <taxon>Hedyotis-Oldenlandia complex</taxon>
        <taxon>Oldenlandia</taxon>
    </lineage>
</organism>
<sequence length="647" mass="71496">MRGNNATRGVAGVQSLVELPDSLVTEILSKLDLESLCSAACVSKTLNSFVSQLIPTRSSIDLSVFSPDAKTLHRILNACKNVKSVTIDCRQLENSAIVGILGANLEELHLFKGGLLTSHILFCIENSCPNLRFLTLELHGNQPEKQFKKVLNEMLKGCKHLESLSILFRGVKCDAIYLISSQLFLPSTLKILKLREVRESVVIRLLKRGSNDDRLLESISGLSGASSSQPLCMLRNLSLVLDVISDELIRCLYNALPLLVELNLKDRPSQQPSLPRDLSNNGLLLLSLCEHLTTLSLVRSRLNHPASFEHVNDMGILLFATNCNNGALESVTLGGFSAVTDAGFAAILNSCRSLKRFEVRNVPKFSDMTFLDRTSDPDSLVELRLLSCRRITSQAMEQLAPHAGLEVLDLSGCTNMTDMCISYLMCLRKLTSLNLAGIDVSDGGLGILGIVQSPIARLCLRGCKAITNRGISLLLKEGGISKTLTSLDIGHIPGISDKAVCMIAASAPKINELCLRYCSLVTDASVRILGSTRGWHQDRNMSYIQRLDLASCNVSIEILKLARQPLFPKLRWLGIRPAGYTFSASARGSVDLIRRQRPWLFICCDGHEMECHDEWHVHHENKLVELEEEFDDASEEESDDEWETDEE</sequence>
<feature type="domain" description="F-box" evidence="2">
    <location>
        <begin position="13"/>
        <end position="62"/>
    </location>
</feature>
<dbReference type="PANTHER" id="PTHR13318">
    <property type="entry name" value="PARTNER OF PAIRED, ISOFORM B-RELATED"/>
    <property type="match status" value="1"/>
</dbReference>
<dbReference type="GO" id="GO:0019005">
    <property type="term" value="C:SCF ubiquitin ligase complex"/>
    <property type="evidence" value="ECO:0007669"/>
    <property type="project" value="TreeGrafter"/>
</dbReference>
<dbReference type="SMART" id="SM00256">
    <property type="entry name" value="FBOX"/>
    <property type="match status" value="1"/>
</dbReference>
<dbReference type="InterPro" id="IPR036047">
    <property type="entry name" value="F-box-like_dom_sf"/>
</dbReference>
<dbReference type="SUPFAM" id="SSF81383">
    <property type="entry name" value="F-box domain"/>
    <property type="match status" value="1"/>
</dbReference>
<dbReference type="SMART" id="SM00367">
    <property type="entry name" value="LRR_CC"/>
    <property type="match status" value="5"/>
</dbReference>
<dbReference type="Gene3D" id="3.80.10.10">
    <property type="entry name" value="Ribonuclease Inhibitor"/>
    <property type="match status" value="4"/>
</dbReference>
<gene>
    <name evidence="3" type="ORF">OLC1_LOCUS749</name>
</gene>
<dbReference type="SUPFAM" id="SSF52047">
    <property type="entry name" value="RNI-like"/>
    <property type="match status" value="2"/>
</dbReference>
<dbReference type="PROSITE" id="PS50181">
    <property type="entry name" value="FBOX"/>
    <property type="match status" value="1"/>
</dbReference>
<dbReference type="InterPro" id="IPR057207">
    <property type="entry name" value="FBXL15_LRR"/>
</dbReference>
<evidence type="ECO:0000256" key="1">
    <source>
        <dbReference type="SAM" id="MobiDB-lite"/>
    </source>
</evidence>
<evidence type="ECO:0000313" key="3">
    <source>
        <dbReference type="EMBL" id="CAI9088098.1"/>
    </source>
</evidence>
<evidence type="ECO:0000259" key="2">
    <source>
        <dbReference type="PROSITE" id="PS50181"/>
    </source>
</evidence>
<dbReference type="PANTHER" id="PTHR13318:SF105">
    <property type="entry name" value="F-BOX_LRR-REPEAT PROTEIN 3"/>
    <property type="match status" value="1"/>
</dbReference>
<accession>A0AAV1BYZ0</accession>
<dbReference type="GO" id="GO:0031146">
    <property type="term" value="P:SCF-dependent proteasomal ubiquitin-dependent protein catabolic process"/>
    <property type="evidence" value="ECO:0007669"/>
    <property type="project" value="TreeGrafter"/>
</dbReference>
<dbReference type="Gene3D" id="1.20.1280.50">
    <property type="match status" value="1"/>
</dbReference>
<dbReference type="InterPro" id="IPR006553">
    <property type="entry name" value="Leu-rich_rpt_Cys-con_subtyp"/>
</dbReference>
<dbReference type="EMBL" id="OX459118">
    <property type="protein sequence ID" value="CAI9088098.1"/>
    <property type="molecule type" value="Genomic_DNA"/>
</dbReference>
<keyword evidence="4" id="KW-1185">Reference proteome</keyword>
<evidence type="ECO:0000313" key="4">
    <source>
        <dbReference type="Proteomes" id="UP001161247"/>
    </source>
</evidence>
<dbReference type="AlphaFoldDB" id="A0AAV1BYZ0"/>